<evidence type="ECO:0000313" key="8">
    <source>
        <dbReference type="EMBL" id="GMF11072.1"/>
    </source>
</evidence>
<keyword evidence="9" id="KW-1185">Reference proteome</keyword>
<feature type="transmembrane region" description="Helical" evidence="5">
    <location>
        <begin position="341"/>
        <end position="359"/>
    </location>
</feature>
<dbReference type="SUPFAM" id="SSF55008">
    <property type="entry name" value="HMA, heavy metal-associated domain"/>
    <property type="match status" value="1"/>
</dbReference>
<organism evidence="8 9">
    <name type="scientific">Phytophthora lilii</name>
    <dbReference type="NCBI Taxonomy" id="2077276"/>
    <lineage>
        <taxon>Eukaryota</taxon>
        <taxon>Sar</taxon>
        <taxon>Stramenopiles</taxon>
        <taxon>Oomycota</taxon>
        <taxon>Peronosporomycetes</taxon>
        <taxon>Peronosporales</taxon>
        <taxon>Peronosporaceae</taxon>
        <taxon>Phytophthora</taxon>
    </lineage>
</organism>
<feature type="transmembrane region" description="Helical" evidence="5">
    <location>
        <begin position="267"/>
        <end position="285"/>
    </location>
</feature>
<evidence type="ECO:0000256" key="3">
    <source>
        <dbReference type="ARBA" id="ARBA00022989"/>
    </source>
</evidence>
<dbReference type="Pfam" id="PF00403">
    <property type="entry name" value="HMA"/>
    <property type="match status" value="1"/>
</dbReference>
<dbReference type="GO" id="GO:0046872">
    <property type="term" value="F:metal ion binding"/>
    <property type="evidence" value="ECO:0007669"/>
    <property type="project" value="InterPro"/>
</dbReference>
<dbReference type="GO" id="GO:0005886">
    <property type="term" value="C:plasma membrane"/>
    <property type="evidence" value="ECO:0007669"/>
    <property type="project" value="TreeGrafter"/>
</dbReference>
<dbReference type="InterPro" id="IPR006121">
    <property type="entry name" value="HMA_dom"/>
</dbReference>
<dbReference type="AlphaFoldDB" id="A0A9W6TG24"/>
<name>A0A9W6TG24_9STRA</name>
<comment type="similarity">
    <text evidence="5">Belongs to the copper transporter (Ctr) (TC 1.A.56) family. SLC31A subfamily.</text>
</comment>
<feature type="signal peptide" evidence="6">
    <location>
        <begin position="1"/>
        <end position="24"/>
    </location>
</feature>
<dbReference type="CDD" id="cd00371">
    <property type="entry name" value="HMA"/>
    <property type="match status" value="1"/>
</dbReference>
<dbReference type="PROSITE" id="PS50846">
    <property type="entry name" value="HMA_2"/>
    <property type="match status" value="1"/>
</dbReference>
<dbReference type="PANTHER" id="PTHR12483:SF27">
    <property type="entry name" value="COPPER TRANSPORT PROTEIN CTR1"/>
    <property type="match status" value="1"/>
</dbReference>
<keyword evidence="3 5" id="KW-1133">Transmembrane helix</keyword>
<comment type="caution">
    <text evidence="8">The sequence shown here is derived from an EMBL/GenBank/DDBJ whole genome shotgun (WGS) entry which is preliminary data.</text>
</comment>
<evidence type="ECO:0000256" key="2">
    <source>
        <dbReference type="ARBA" id="ARBA00022692"/>
    </source>
</evidence>
<dbReference type="Gene3D" id="3.30.70.100">
    <property type="match status" value="1"/>
</dbReference>
<keyword evidence="5" id="KW-0813">Transport</keyword>
<evidence type="ECO:0000256" key="1">
    <source>
        <dbReference type="ARBA" id="ARBA00004141"/>
    </source>
</evidence>
<keyword evidence="5" id="KW-0187">Copper transport</keyword>
<reference evidence="8" key="1">
    <citation type="submission" date="2023-04" db="EMBL/GenBank/DDBJ databases">
        <title>Phytophthora lilii NBRC 32176.</title>
        <authorList>
            <person name="Ichikawa N."/>
            <person name="Sato H."/>
            <person name="Tonouchi N."/>
        </authorList>
    </citation>
    <scope>NUCLEOTIDE SEQUENCE</scope>
    <source>
        <strain evidence="8">NBRC 32176</strain>
    </source>
</reference>
<keyword evidence="5" id="KW-0406">Ion transport</keyword>
<dbReference type="OrthoDB" id="161814at2759"/>
<gene>
    <name evidence="8" type="ORF">Plil01_000181500</name>
</gene>
<feature type="domain" description="HMA" evidence="7">
    <location>
        <begin position="376"/>
        <end position="440"/>
    </location>
</feature>
<feature type="chain" id="PRO_5040728051" description="Copper transport protein" evidence="6">
    <location>
        <begin position="25"/>
        <end position="443"/>
    </location>
</feature>
<sequence length="443" mass="48158">MPSYLHAWCITAAVVAVLVSVITAHVHHRHHDLHIPRFLASSTTEYECPVCGMSTKDYGYDNNNYVAMKHGQMIYSCGMGPQSTSEYSFKVRNVEYLAANMAEFIVNPTDKDYSGCEDSCSECAGGIKDPVTGDAVTESNYVYVCFEKGQKLYFASHENRKAYLDSVSSSPRYLVDDVICSGSTCPDATKITALSSAAKSFAADYSSMSGSGMSSTSLMSDSASDKTTTNFCTGQGSVMFNGFQSSINGSCVMLIFQPWVLDSAVKYTFGLIGCFFIAFLNELLVKAREVVRQKLLKARKLRPNDKLHKTQCKLVLAMLYMIQMTVAYFAMLVVMTYETGLFIALLAGFGAGFMLFKNVDLDITKERGAWRFTDPSTVRIEVGGMTCKTNCGSAVENALKSTSGVADAVVEFDERAVYVSGSAAVSELVAAIEAVGYSAVVKN</sequence>
<protein>
    <recommendedName>
        <fullName evidence="5">Copper transport protein</fullName>
    </recommendedName>
</protein>
<accession>A0A9W6TG24</accession>
<evidence type="ECO:0000256" key="4">
    <source>
        <dbReference type="ARBA" id="ARBA00023136"/>
    </source>
</evidence>
<dbReference type="PANTHER" id="PTHR12483">
    <property type="entry name" value="SOLUTE CARRIER FAMILY 31 COPPER TRANSPORTERS"/>
    <property type="match status" value="1"/>
</dbReference>
<dbReference type="Proteomes" id="UP001165083">
    <property type="component" value="Unassembled WGS sequence"/>
</dbReference>
<keyword evidence="5" id="KW-0186">Copper</keyword>
<keyword evidence="6" id="KW-0732">Signal</keyword>
<dbReference type="InterPro" id="IPR007274">
    <property type="entry name" value="Cop_transporter"/>
</dbReference>
<dbReference type="GO" id="GO:0005375">
    <property type="term" value="F:copper ion transmembrane transporter activity"/>
    <property type="evidence" value="ECO:0007669"/>
    <property type="project" value="UniProtKB-UniRule"/>
</dbReference>
<evidence type="ECO:0000313" key="9">
    <source>
        <dbReference type="Proteomes" id="UP001165083"/>
    </source>
</evidence>
<evidence type="ECO:0000256" key="5">
    <source>
        <dbReference type="RuleBase" id="RU367022"/>
    </source>
</evidence>
<dbReference type="InterPro" id="IPR036163">
    <property type="entry name" value="HMA_dom_sf"/>
</dbReference>
<feature type="transmembrane region" description="Helical" evidence="5">
    <location>
        <begin position="314"/>
        <end position="335"/>
    </location>
</feature>
<evidence type="ECO:0000256" key="6">
    <source>
        <dbReference type="SAM" id="SignalP"/>
    </source>
</evidence>
<evidence type="ECO:0000259" key="7">
    <source>
        <dbReference type="PROSITE" id="PS50846"/>
    </source>
</evidence>
<keyword evidence="4 5" id="KW-0472">Membrane</keyword>
<proteinExistence type="inferred from homology"/>
<keyword evidence="2 5" id="KW-0812">Transmembrane</keyword>
<dbReference type="Pfam" id="PF04145">
    <property type="entry name" value="Ctr"/>
    <property type="match status" value="1"/>
</dbReference>
<comment type="subcellular location">
    <subcellularLocation>
        <location evidence="1 5">Membrane</location>
        <topology evidence="1 5">Multi-pass membrane protein</topology>
    </subcellularLocation>
</comment>
<dbReference type="EMBL" id="BSXW01000063">
    <property type="protein sequence ID" value="GMF11072.1"/>
    <property type="molecule type" value="Genomic_DNA"/>
</dbReference>